<dbReference type="PANTHER" id="PTHR30093">
    <property type="entry name" value="GENERAL SECRETION PATHWAY PROTEIN G"/>
    <property type="match status" value="1"/>
</dbReference>
<accession>A0A518IWB9</accession>
<keyword evidence="3" id="KW-1185">Reference proteome</keyword>
<gene>
    <name evidence="2" type="ORF">Mal33_33960</name>
</gene>
<dbReference type="AlphaFoldDB" id="A0A518IWB9"/>
<evidence type="ECO:0000313" key="3">
    <source>
        <dbReference type="Proteomes" id="UP000316770"/>
    </source>
</evidence>
<proteinExistence type="predicted"/>
<dbReference type="Gene3D" id="3.30.700.10">
    <property type="entry name" value="Glycoprotein, Type 4 Pilin"/>
    <property type="match status" value="1"/>
</dbReference>
<dbReference type="EMBL" id="CP036318">
    <property type="protein sequence ID" value="QDV57386.1"/>
    <property type="molecule type" value="Genomic_DNA"/>
</dbReference>
<protein>
    <recommendedName>
        <fullName evidence="1">DUF1559 domain-containing protein</fullName>
    </recommendedName>
</protein>
<organism evidence="2 3">
    <name type="scientific">Rosistilla oblonga</name>
    <dbReference type="NCBI Taxonomy" id="2527990"/>
    <lineage>
        <taxon>Bacteria</taxon>
        <taxon>Pseudomonadati</taxon>
        <taxon>Planctomycetota</taxon>
        <taxon>Planctomycetia</taxon>
        <taxon>Pirellulales</taxon>
        <taxon>Pirellulaceae</taxon>
        <taxon>Rosistilla</taxon>
    </lineage>
</organism>
<feature type="domain" description="DUF1559" evidence="1">
    <location>
        <begin position="35"/>
        <end position="332"/>
    </location>
</feature>
<dbReference type="Pfam" id="PF07963">
    <property type="entry name" value="N_methyl"/>
    <property type="match status" value="1"/>
</dbReference>
<sequence length="350" mass="38083">MFRRSVRRTGFTLVELLVVIAIIGILVGLLLPAVQAAREAARRMQCGNNCKQLGLAIHNYLDTYRHLPLQRDLTKASVAPTNQFTCVSWMTGILPFIEQGPLYEQLDFETVMGASAWHGSLDNAPARIVRDTVIPGYLCPSNPQPEHFQGGAARDTQDVLVNGNARASFNTTRTDYVGNMGFIWSGWKDCGDTSLAGIVAGDEWVESGREFGWQGDAGRLQRLKGPFWYRNAGCDDADFVDGMSNTIAVFENHSWASSKAKPNMINKQASWFFPFTAADSLIKTMNTGPETIPGGNGYEDGRCNSWSSTHPGGAQAVMGDGSVRFVGETVDVLVQMGMATMSGGESVQLP</sequence>
<dbReference type="InterPro" id="IPR027558">
    <property type="entry name" value="Pre_pil_HX9DG_C"/>
</dbReference>
<reference evidence="2 3" key="1">
    <citation type="submission" date="2019-02" db="EMBL/GenBank/DDBJ databases">
        <title>Deep-cultivation of Planctomycetes and their phenomic and genomic characterization uncovers novel biology.</title>
        <authorList>
            <person name="Wiegand S."/>
            <person name="Jogler M."/>
            <person name="Boedeker C."/>
            <person name="Pinto D."/>
            <person name="Vollmers J."/>
            <person name="Rivas-Marin E."/>
            <person name="Kohn T."/>
            <person name="Peeters S.H."/>
            <person name="Heuer A."/>
            <person name="Rast P."/>
            <person name="Oberbeckmann S."/>
            <person name="Bunk B."/>
            <person name="Jeske O."/>
            <person name="Meyerdierks A."/>
            <person name="Storesund J.E."/>
            <person name="Kallscheuer N."/>
            <person name="Luecker S."/>
            <person name="Lage O.M."/>
            <person name="Pohl T."/>
            <person name="Merkel B.J."/>
            <person name="Hornburger P."/>
            <person name="Mueller R.-W."/>
            <person name="Bruemmer F."/>
            <person name="Labrenz M."/>
            <person name="Spormann A.M."/>
            <person name="Op den Camp H."/>
            <person name="Overmann J."/>
            <person name="Amann R."/>
            <person name="Jetten M.S.M."/>
            <person name="Mascher T."/>
            <person name="Medema M.H."/>
            <person name="Devos D.P."/>
            <person name="Kaster A.-K."/>
            <person name="Ovreas L."/>
            <person name="Rohde M."/>
            <person name="Galperin M.Y."/>
            <person name="Jogler C."/>
        </authorList>
    </citation>
    <scope>NUCLEOTIDE SEQUENCE [LARGE SCALE GENOMIC DNA]</scope>
    <source>
        <strain evidence="2 3">Mal33</strain>
    </source>
</reference>
<name>A0A518IWB9_9BACT</name>
<dbReference type="InterPro" id="IPR012902">
    <property type="entry name" value="N_methyl_site"/>
</dbReference>
<dbReference type="PROSITE" id="PS00409">
    <property type="entry name" value="PROKAR_NTER_METHYL"/>
    <property type="match status" value="1"/>
</dbReference>
<evidence type="ECO:0000313" key="2">
    <source>
        <dbReference type="EMBL" id="QDV57386.1"/>
    </source>
</evidence>
<dbReference type="InterPro" id="IPR011453">
    <property type="entry name" value="DUF1559"/>
</dbReference>
<dbReference type="Proteomes" id="UP000316770">
    <property type="component" value="Chromosome"/>
</dbReference>
<dbReference type="SUPFAM" id="SSF54523">
    <property type="entry name" value="Pili subunits"/>
    <property type="match status" value="1"/>
</dbReference>
<dbReference type="InterPro" id="IPR045584">
    <property type="entry name" value="Pilin-like"/>
</dbReference>
<evidence type="ECO:0000259" key="1">
    <source>
        <dbReference type="Pfam" id="PF07596"/>
    </source>
</evidence>
<dbReference type="NCBIfam" id="TIGR02532">
    <property type="entry name" value="IV_pilin_GFxxxE"/>
    <property type="match status" value="1"/>
</dbReference>
<dbReference type="PANTHER" id="PTHR30093:SF2">
    <property type="entry name" value="TYPE II SECRETION SYSTEM PROTEIN H"/>
    <property type="match status" value="1"/>
</dbReference>
<dbReference type="NCBIfam" id="TIGR04294">
    <property type="entry name" value="pre_pil_HX9DG"/>
    <property type="match status" value="1"/>
</dbReference>
<dbReference type="RefSeq" id="WP_232529690.1">
    <property type="nucleotide sequence ID" value="NZ_CP036318.1"/>
</dbReference>
<dbReference type="Pfam" id="PF07596">
    <property type="entry name" value="SBP_bac_10"/>
    <property type="match status" value="1"/>
</dbReference>